<reference evidence="1" key="1">
    <citation type="submission" date="2020-10" db="EMBL/GenBank/DDBJ databases">
        <title>Feather gene expression reveals the developmental basis of iridescence in African starlings.</title>
        <authorList>
            <person name="Rubenstein D.R."/>
        </authorList>
    </citation>
    <scope>NUCLEOTIDE SEQUENCE</scope>
    <source>
        <strain evidence="1">SS15</strain>
        <tissue evidence="1">Liver</tissue>
    </source>
</reference>
<reference evidence="2 3" key="2">
    <citation type="journal article" date="2021" name="J. Hered.">
        <title>Feather Gene Expression Elucidates the Developmental Basis of Plumage Iridescence in African Starlings.</title>
        <authorList>
            <person name="Rubenstein D.R."/>
            <person name="Corvelo A."/>
            <person name="MacManes M.D."/>
            <person name="Maia R."/>
            <person name="Narzisi G."/>
            <person name="Rousaki A."/>
            <person name="Vandenabeele P."/>
            <person name="Shawkey M.D."/>
            <person name="Solomon J."/>
        </authorList>
    </citation>
    <scope>NUCLEOTIDE SEQUENCE [LARGE SCALE GENOMIC DNA]</scope>
    <source>
        <strain evidence="2">SS15</strain>
    </source>
</reference>
<sequence length="160" mass="17516">MLPLAGWCRAPGRSFSFWALVSSTVLDRQEVLCAVPITVPGRWNGPTAASFPQREGLLEQLILMEVSPCCPCPCPPQGQLCVCEQNELKSLLCSGTWSCSSHERGSIQRCQWMGSCEGDSKLSLWVLPAAPGFQGFQLNTFTEANLKEQEVAHLASCMPR</sequence>
<dbReference type="EMBL" id="JADDUC010000164">
    <property type="protein sequence ID" value="KAG0116650.1"/>
    <property type="molecule type" value="Genomic_DNA"/>
</dbReference>
<protein>
    <submittedName>
        <fullName evidence="1">Uncharacterized protein</fullName>
    </submittedName>
</protein>
<evidence type="ECO:0000313" key="1">
    <source>
        <dbReference type="EMBL" id="KAG0116650.1"/>
    </source>
</evidence>
<accession>A0A835NKE3</accession>
<name>A0A835NKE3_9PASS</name>
<dbReference type="AlphaFoldDB" id="A0A835NKE3"/>
<organism evidence="1">
    <name type="scientific">Lamprotornis superbus</name>
    <dbReference type="NCBI Taxonomy" id="245042"/>
    <lineage>
        <taxon>Eukaryota</taxon>
        <taxon>Metazoa</taxon>
        <taxon>Chordata</taxon>
        <taxon>Craniata</taxon>
        <taxon>Vertebrata</taxon>
        <taxon>Euteleostomi</taxon>
        <taxon>Archelosauria</taxon>
        <taxon>Archosauria</taxon>
        <taxon>Dinosauria</taxon>
        <taxon>Saurischia</taxon>
        <taxon>Theropoda</taxon>
        <taxon>Coelurosauria</taxon>
        <taxon>Aves</taxon>
        <taxon>Neognathae</taxon>
        <taxon>Neoaves</taxon>
        <taxon>Telluraves</taxon>
        <taxon>Australaves</taxon>
        <taxon>Passeriformes</taxon>
        <taxon>Sturnidae</taxon>
        <taxon>Lamprotornis</taxon>
    </lineage>
</organism>
<proteinExistence type="predicted"/>
<comment type="caution">
    <text evidence="1">The sequence shown here is derived from an EMBL/GenBank/DDBJ whole genome shotgun (WGS) entry which is preliminary data.</text>
</comment>
<dbReference type="EMBL" id="JADDUC020000028">
    <property type="protein sequence ID" value="KAI1230906.1"/>
    <property type="molecule type" value="Genomic_DNA"/>
</dbReference>
<evidence type="ECO:0000313" key="3">
    <source>
        <dbReference type="Proteomes" id="UP000618051"/>
    </source>
</evidence>
<dbReference type="Proteomes" id="UP000618051">
    <property type="component" value="Unassembled WGS sequence"/>
</dbReference>
<evidence type="ECO:0000313" key="2">
    <source>
        <dbReference type="EMBL" id="KAI1230906.1"/>
    </source>
</evidence>
<reference evidence="2" key="3">
    <citation type="submission" date="2022-01" db="EMBL/GenBank/DDBJ databases">
        <authorList>
            <person name="Rubenstein D.R."/>
        </authorList>
    </citation>
    <scope>NUCLEOTIDE SEQUENCE</scope>
    <source>
        <strain evidence="2">SS15</strain>
        <tissue evidence="2">Liver</tissue>
    </source>
</reference>
<keyword evidence="3" id="KW-1185">Reference proteome</keyword>
<gene>
    <name evidence="2" type="ORF">IHE44_0008339</name>
    <name evidence="1" type="ORF">IHE44_003727</name>
</gene>